<proteinExistence type="predicted"/>
<dbReference type="InterPro" id="IPR055247">
    <property type="entry name" value="InsJ-like_HTH"/>
</dbReference>
<keyword evidence="1" id="KW-0175">Coiled coil</keyword>
<dbReference type="Proteomes" id="UP000178302">
    <property type="component" value="Unassembled WGS sequence"/>
</dbReference>
<dbReference type="AlphaFoldDB" id="A0A1G2LR15"/>
<gene>
    <name evidence="3" type="ORF">A2909_02615</name>
</gene>
<dbReference type="SUPFAM" id="SSF53098">
    <property type="entry name" value="Ribonuclease H-like"/>
    <property type="match status" value="1"/>
</dbReference>
<feature type="coiled-coil region" evidence="1">
    <location>
        <begin position="264"/>
        <end position="291"/>
    </location>
</feature>
<organism evidence="3 4">
    <name type="scientific">Candidatus Tagabacteria bacterium RIFCSPLOWO2_01_FULL_39_11</name>
    <dbReference type="NCBI Taxonomy" id="1802295"/>
    <lineage>
        <taxon>Bacteria</taxon>
        <taxon>Candidatus Tagaibacteriota</taxon>
    </lineage>
</organism>
<reference evidence="3 4" key="1">
    <citation type="journal article" date="2016" name="Nat. Commun.">
        <title>Thousands of microbial genomes shed light on interconnected biogeochemical processes in an aquifer system.</title>
        <authorList>
            <person name="Anantharaman K."/>
            <person name="Brown C.T."/>
            <person name="Hug L.A."/>
            <person name="Sharon I."/>
            <person name="Castelle C.J."/>
            <person name="Probst A.J."/>
            <person name="Thomas B.C."/>
            <person name="Singh A."/>
            <person name="Wilkins M.J."/>
            <person name="Karaoz U."/>
            <person name="Brodie E.L."/>
            <person name="Williams K.H."/>
            <person name="Hubbard S.S."/>
            <person name="Banfield J.F."/>
        </authorList>
    </citation>
    <scope>NUCLEOTIDE SEQUENCE [LARGE SCALE GENOMIC DNA]</scope>
</reference>
<dbReference type="PANTHER" id="PTHR35004:SF7">
    <property type="entry name" value="INTEGRASE PROTEIN"/>
    <property type="match status" value="1"/>
</dbReference>
<dbReference type="GO" id="GO:0003676">
    <property type="term" value="F:nucleic acid binding"/>
    <property type="evidence" value="ECO:0007669"/>
    <property type="project" value="InterPro"/>
</dbReference>
<evidence type="ECO:0000313" key="3">
    <source>
        <dbReference type="EMBL" id="OHA14070.1"/>
    </source>
</evidence>
<feature type="domain" description="Integrase catalytic" evidence="2">
    <location>
        <begin position="126"/>
        <end position="306"/>
    </location>
</feature>
<accession>A0A1G2LR15</accession>
<dbReference type="EMBL" id="MHQZ01000017">
    <property type="protein sequence ID" value="OHA14070.1"/>
    <property type="molecule type" value="Genomic_DNA"/>
</dbReference>
<dbReference type="GO" id="GO:0015074">
    <property type="term" value="P:DNA integration"/>
    <property type="evidence" value="ECO:0007669"/>
    <property type="project" value="InterPro"/>
</dbReference>
<name>A0A1G2LR15_9BACT</name>
<dbReference type="Pfam" id="PF13518">
    <property type="entry name" value="HTH_28"/>
    <property type="match status" value="1"/>
</dbReference>
<evidence type="ECO:0000313" key="4">
    <source>
        <dbReference type="Proteomes" id="UP000178302"/>
    </source>
</evidence>
<dbReference type="PROSITE" id="PS50994">
    <property type="entry name" value="INTEGRASE"/>
    <property type="match status" value="1"/>
</dbReference>
<protein>
    <recommendedName>
        <fullName evidence="2">Integrase catalytic domain-containing protein</fullName>
    </recommendedName>
</protein>
<evidence type="ECO:0000256" key="1">
    <source>
        <dbReference type="SAM" id="Coils"/>
    </source>
</evidence>
<evidence type="ECO:0000259" key="2">
    <source>
        <dbReference type="PROSITE" id="PS50994"/>
    </source>
</evidence>
<dbReference type="Gene3D" id="3.30.420.10">
    <property type="entry name" value="Ribonuclease H-like superfamily/Ribonuclease H"/>
    <property type="match status" value="1"/>
</dbReference>
<comment type="caution">
    <text evidence="3">The sequence shown here is derived from an EMBL/GenBank/DDBJ whole genome shotgun (WGS) entry which is preliminary data.</text>
</comment>
<sequence>MPKSTKEEKHRWIKPILDKEMSIKNMAKVCPFSERALKYWLADFRKFGIDGLENRSTRPKTNPNETSIRIKERIIELRKETNLCSKKLNWRLKKEGIFVLTSVIGKILKAEGLVRKYRIRKLKYKYIKVPLSRGELIEIDVKYAPDLIGNKQYYQFTAIDCASRWRYLKIYDNYSNYDSINFLEELIKIAPFRIRSVKTDNGSNFTNRYTGYLKSSDPFNPRLHDFDLMCQKFNIIHYLIDPGKPQQNGKVERSHREDQEKFYKRNKFKNLKELEMKIKAWNNEYNNLEHCGLNGLSPNEFLRLSEVQNVCG</sequence>
<dbReference type="InterPro" id="IPR012337">
    <property type="entry name" value="RNaseH-like_sf"/>
</dbReference>
<dbReference type="Pfam" id="PF13683">
    <property type="entry name" value="rve_3"/>
    <property type="match status" value="1"/>
</dbReference>
<dbReference type="PANTHER" id="PTHR35004">
    <property type="entry name" value="TRANSPOSASE RV3428C-RELATED"/>
    <property type="match status" value="1"/>
</dbReference>
<dbReference type="InterPro" id="IPR036397">
    <property type="entry name" value="RNaseH_sf"/>
</dbReference>
<dbReference type="InterPro" id="IPR001584">
    <property type="entry name" value="Integrase_cat-core"/>
</dbReference>